<accession>A0A4Q7NSQ3</accession>
<feature type="transmembrane region" description="Helical" evidence="2">
    <location>
        <begin position="184"/>
        <end position="217"/>
    </location>
</feature>
<feature type="transmembrane region" description="Helical" evidence="2">
    <location>
        <begin position="137"/>
        <end position="163"/>
    </location>
</feature>
<feature type="region of interest" description="Disordered" evidence="1">
    <location>
        <begin position="1"/>
        <end position="38"/>
    </location>
</feature>
<comment type="caution">
    <text evidence="4">The sequence shown here is derived from an EMBL/GenBank/DDBJ whole genome shotgun (WGS) entry which is preliminary data.</text>
</comment>
<name>A0A4Q7NSQ3_9ACTN</name>
<feature type="compositionally biased region" description="Pro residues" evidence="1">
    <location>
        <begin position="15"/>
        <end position="38"/>
    </location>
</feature>
<evidence type="ECO:0000313" key="5">
    <source>
        <dbReference type="Proteomes" id="UP000293638"/>
    </source>
</evidence>
<sequence>MSQEPQGPPGGGWHPPVPPVQPVPPPAPPAGAPLPPPAPGWGPSPYGAPATPAYAAVRPGVVPLRPLAVGEILDGAVQTARAHPRVVLGLSAVAVSVGALVGLVANTTVGAGAAPLFRDSTVPLTDDQATSALGHLTAATGISALVGVLVHVVLTGMLVGVLGRAVLGRPAPAGEVWREVRPRLLPLLGMTLLLALVSVLAVAVVVVVIAVAAVAVAPVAGALLAVPLLAGLVVLLAWLWTATGVAAPALVLEKQGVRGALRRSVRLVRGSFWRVLGIQLLVQIGASVAGGILGGVFSVAAFVVSRASDGSLYDVGPQLLVAVGSVVSGTLTAPIVACSVGLLYVDLRMRREGLDLELARAAA</sequence>
<dbReference type="Proteomes" id="UP000293638">
    <property type="component" value="Unassembled WGS sequence"/>
</dbReference>
<evidence type="ECO:0000256" key="1">
    <source>
        <dbReference type="SAM" id="MobiDB-lite"/>
    </source>
</evidence>
<dbReference type="Pfam" id="PF25231">
    <property type="entry name" value="DUF7847"/>
    <property type="match status" value="1"/>
</dbReference>
<keyword evidence="2" id="KW-0472">Membrane</keyword>
<dbReference type="AlphaFoldDB" id="A0A4Q7NSQ3"/>
<keyword evidence="5" id="KW-1185">Reference proteome</keyword>
<feature type="transmembrane region" description="Helical" evidence="2">
    <location>
        <begin position="319"/>
        <end position="345"/>
    </location>
</feature>
<feature type="transmembrane region" description="Helical" evidence="2">
    <location>
        <begin position="223"/>
        <end position="251"/>
    </location>
</feature>
<proteinExistence type="predicted"/>
<evidence type="ECO:0000259" key="3">
    <source>
        <dbReference type="Pfam" id="PF25231"/>
    </source>
</evidence>
<dbReference type="EMBL" id="SGXD01000002">
    <property type="protein sequence ID" value="RZS90141.1"/>
    <property type="molecule type" value="Genomic_DNA"/>
</dbReference>
<organism evidence="4 5">
    <name type="scientific">Motilibacter rhizosphaerae</name>
    <dbReference type="NCBI Taxonomy" id="598652"/>
    <lineage>
        <taxon>Bacteria</taxon>
        <taxon>Bacillati</taxon>
        <taxon>Actinomycetota</taxon>
        <taxon>Actinomycetes</taxon>
        <taxon>Motilibacterales</taxon>
        <taxon>Motilibacteraceae</taxon>
        <taxon>Motilibacter</taxon>
    </lineage>
</organism>
<reference evidence="4 5" key="1">
    <citation type="submission" date="2019-02" db="EMBL/GenBank/DDBJ databases">
        <title>Genomic Encyclopedia of Type Strains, Phase IV (KMG-IV): sequencing the most valuable type-strain genomes for metagenomic binning, comparative biology and taxonomic classification.</title>
        <authorList>
            <person name="Goeker M."/>
        </authorList>
    </citation>
    <scope>NUCLEOTIDE SEQUENCE [LARGE SCALE GENOMIC DNA]</scope>
    <source>
        <strain evidence="4 5">DSM 45622</strain>
    </source>
</reference>
<evidence type="ECO:0000313" key="4">
    <source>
        <dbReference type="EMBL" id="RZS90141.1"/>
    </source>
</evidence>
<feature type="domain" description="DUF7847" evidence="3">
    <location>
        <begin position="67"/>
        <end position="338"/>
    </location>
</feature>
<feature type="transmembrane region" description="Helical" evidence="2">
    <location>
        <begin position="272"/>
        <end position="299"/>
    </location>
</feature>
<keyword evidence="2" id="KW-1133">Transmembrane helix</keyword>
<keyword evidence="2" id="KW-0812">Transmembrane</keyword>
<gene>
    <name evidence="4" type="ORF">EV189_1924</name>
</gene>
<protein>
    <recommendedName>
        <fullName evidence="3">DUF7847 domain-containing protein</fullName>
    </recommendedName>
</protein>
<dbReference type="InterPro" id="IPR057169">
    <property type="entry name" value="DUF7847"/>
</dbReference>
<feature type="transmembrane region" description="Helical" evidence="2">
    <location>
        <begin position="86"/>
        <end position="117"/>
    </location>
</feature>
<evidence type="ECO:0000256" key="2">
    <source>
        <dbReference type="SAM" id="Phobius"/>
    </source>
</evidence>